<dbReference type="AlphaFoldDB" id="A0AAE1CLA2"/>
<gene>
    <name evidence="2" type="ORF">RRG08_041393</name>
</gene>
<evidence type="ECO:0000256" key="1">
    <source>
        <dbReference type="SAM" id="Phobius"/>
    </source>
</evidence>
<organism evidence="2 3">
    <name type="scientific">Elysia crispata</name>
    <name type="common">lettuce slug</name>
    <dbReference type="NCBI Taxonomy" id="231223"/>
    <lineage>
        <taxon>Eukaryota</taxon>
        <taxon>Metazoa</taxon>
        <taxon>Spiralia</taxon>
        <taxon>Lophotrochozoa</taxon>
        <taxon>Mollusca</taxon>
        <taxon>Gastropoda</taxon>
        <taxon>Heterobranchia</taxon>
        <taxon>Euthyneura</taxon>
        <taxon>Panpulmonata</taxon>
        <taxon>Sacoglossa</taxon>
        <taxon>Placobranchoidea</taxon>
        <taxon>Plakobranchidae</taxon>
        <taxon>Elysia</taxon>
    </lineage>
</organism>
<evidence type="ECO:0000313" key="2">
    <source>
        <dbReference type="EMBL" id="KAK3705519.1"/>
    </source>
</evidence>
<proteinExistence type="predicted"/>
<protein>
    <submittedName>
        <fullName evidence="2">Uncharacterized protein</fullName>
    </submittedName>
</protein>
<dbReference type="EMBL" id="JAWDGP010007770">
    <property type="protein sequence ID" value="KAK3705519.1"/>
    <property type="molecule type" value="Genomic_DNA"/>
</dbReference>
<keyword evidence="1" id="KW-0812">Transmembrane</keyword>
<keyword evidence="1" id="KW-0472">Membrane</keyword>
<sequence length="129" mass="15460">MSSFDRKFMDPTLEFYYKMRIHYFTNHSMLIHFSNTAHWTQLWSFCLKKRIQYFANLSVLIHFLAQLIWTQPWSFSLKRRILFFTDHLLDPIAQKARRSSQVSGFSTHDVYPDSARITSTDSVFLQTQP</sequence>
<feature type="transmembrane region" description="Helical" evidence="1">
    <location>
        <begin position="51"/>
        <end position="70"/>
    </location>
</feature>
<evidence type="ECO:0000313" key="3">
    <source>
        <dbReference type="Proteomes" id="UP001283361"/>
    </source>
</evidence>
<keyword evidence="3" id="KW-1185">Reference proteome</keyword>
<comment type="caution">
    <text evidence="2">The sequence shown here is derived from an EMBL/GenBank/DDBJ whole genome shotgun (WGS) entry which is preliminary data.</text>
</comment>
<dbReference type="Proteomes" id="UP001283361">
    <property type="component" value="Unassembled WGS sequence"/>
</dbReference>
<accession>A0AAE1CLA2</accession>
<name>A0AAE1CLA2_9GAST</name>
<keyword evidence="1" id="KW-1133">Transmembrane helix</keyword>
<reference evidence="2" key="1">
    <citation type="journal article" date="2023" name="G3 (Bethesda)">
        <title>A reference genome for the long-term kleptoplast-retaining sea slug Elysia crispata morphotype clarki.</title>
        <authorList>
            <person name="Eastman K.E."/>
            <person name="Pendleton A.L."/>
            <person name="Shaikh M.A."/>
            <person name="Suttiyut T."/>
            <person name="Ogas R."/>
            <person name="Tomko P."/>
            <person name="Gavelis G."/>
            <person name="Widhalm J.R."/>
            <person name="Wisecaver J.H."/>
        </authorList>
    </citation>
    <scope>NUCLEOTIDE SEQUENCE</scope>
    <source>
        <strain evidence="2">ECLA1</strain>
    </source>
</reference>